<dbReference type="AlphaFoldDB" id="A0A6N1VL26"/>
<accession>A0A6N1VL26</accession>
<dbReference type="SUPFAM" id="SSF55729">
    <property type="entry name" value="Acyl-CoA N-acyltransferases (Nat)"/>
    <property type="match status" value="1"/>
</dbReference>
<dbReference type="Gene3D" id="3.40.630.30">
    <property type="match status" value="1"/>
</dbReference>
<keyword evidence="3" id="KW-1185">Reference proteome</keyword>
<protein>
    <submittedName>
        <fullName evidence="2">N-acetyltransferase family protein</fullName>
    </submittedName>
</protein>
<reference evidence="2 3" key="1">
    <citation type="submission" date="2020-06" db="EMBL/GenBank/DDBJ databases">
        <title>Oricola thermophila sp. nov. isolated from a tidal sediments.</title>
        <authorList>
            <person name="Kwon K.K."/>
            <person name="Yang S.-H."/>
            <person name="Park M.-J."/>
        </authorList>
    </citation>
    <scope>NUCLEOTIDE SEQUENCE [LARGE SCALE GENOMIC DNA]</scope>
    <source>
        <strain evidence="2 3">MEBiC13590</strain>
    </source>
</reference>
<dbReference type="Pfam" id="PF13420">
    <property type="entry name" value="Acetyltransf_4"/>
    <property type="match status" value="1"/>
</dbReference>
<dbReference type="InterPro" id="IPR000182">
    <property type="entry name" value="GNAT_dom"/>
</dbReference>
<dbReference type="InterPro" id="IPR016181">
    <property type="entry name" value="Acyl_CoA_acyltransferase"/>
</dbReference>
<dbReference type="CDD" id="cd04301">
    <property type="entry name" value="NAT_SF"/>
    <property type="match status" value="1"/>
</dbReference>
<organism evidence="2 3">
    <name type="scientific">Oricola thermophila</name>
    <dbReference type="NCBI Taxonomy" id="2742145"/>
    <lineage>
        <taxon>Bacteria</taxon>
        <taxon>Pseudomonadati</taxon>
        <taxon>Pseudomonadota</taxon>
        <taxon>Alphaproteobacteria</taxon>
        <taxon>Hyphomicrobiales</taxon>
        <taxon>Ahrensiaceae</taxon>
        <taxon>Oricola</taxon>
    </lineage>
</organism>
<dbReference type="GO" id="GO:0016747">
    <property type="term" value="F:acyltransferase activity, transferring groups other than amino-acyl groups"/>
    <property type="evidence" value="ECO:0007669"/>
    <property type="project" value="InterPro"/>
</dbReference>
<proteinExistence type="predicted"/>
<evidence type="ECO:0000259" key="1">
    <source>
        <dbReference type="PROSITE" id="PS51186"/>
    </source>
</evidence>
<sequence>MSKFTIRTAIPADIPQITAIYRHAVLHGTASFELDPPDEAEMQRRMRAVLDPGYPYIVAQGDEGSIAGYAYANAFRTRPAYRWSVENSVYVDPAMQGRGIGRALMAELLGRCESKGFRQVIAVIGGADHKASIRLHEGLGFEMIGIFKGSGFKFGRWLDTVLMQKALNGGDATLPDENAFPGTLYAPNEKTGC</sequence>
<dbReference type="PROSITE" id="PS51186">
    <property type="entry name" value="GNAT"/>
    <property type="match status" value="1"/>
</dbReference>
<dbReference type="PANTHER" id="PTHR43072">
    <property type="entry name" value="N-ACETYLTRANSFERASE"/>
    <property type="match status" value="1"/>
</dbReference>
<dbReference type="KEGG" id="orm:HTY61_16400"/>
<dbReference type="PANTHER" id="PTHR43072:SF8">
    <property type="entry name" value="ACYLTRANSFERASE FABY-RELATED"/>
    <property type="match status" value="1"/>
</dbReference>
<dbReference type="RefSeq" id="WP_175277810.1">
    <property type="nucleotide sequence ID" value="NZ_CP054836.1"/>
</dbReference>
<evidence type="ECO:0000313" key="3">
    <source>
        <dbReference type="Proteomes" id="UP000509367"/>
    </source>
</evidence>
<dbReference type="EMBL" id="CP054836">
    <property type="protein sequence ID" value="QKV19919.1"/>
    <property type="molecule type" value="Genomic_DNA"/>
</dbReference>
<evidence type="ECO:0000313" key="2">
    <source>
        <dbReference type="EMBL" id="QKV19919.1"/>
    </source>
</evidence>
<keyword evidence="2" id="KW-0808">Transferase</keyword>
<gene>
    <name evidence="2" type="ORF">HTY61_16400</name>
</gene>
<feature type="domain" description="N-acetyltransferase" evidence="1">
    <location>
        <begin position="4"/>
        <end position="168"/>
    </location>
</feature>
<dbReference type="Proteomes" id="UP000509367">
    <property type="component" value="Chromosome"/>
</dbReference>
<name>A0A6N1VL26_9HYPH</name>